<accession>A0ABR5AXB0</accession>
<evidence type="ECO:0000313" key="4">
    <source>
        <dbReference type="Proteomes" id="UP000031982"/>
    </source>
</evidence>
<dbReference type="Proteomes" id="UP000031982">
    <property type="component" value="Unassembled WGS sequence"/>
</dbReference>
<proteinExistence type="predicted"/>
<evidence type="ECO:0000313" key="3">
    <source>
        <dbReference type="EMBL" id="KIL79377.1"/>
    </source>
</evidence>
<feature type="signal peptide" evidence="1">
    <location>
        <begin position="1"/>
        <end position="27"/>
    </location>
</feature>
<evidence type="ECO:0000256" key="1">
    <source>
        <dbReference type="SAM" id="SignalP"/>
    </source>
</evidence>
<dbReference type="InterPro" id="IPR012854">
    <property type="entry name" value="Cu_amine_oxidase-like_N"/>
</dbReference>
<feature type="chain" id="PRO_5046107171" description="Copper amine oxidase-like N-terminal domain-containing protein" evidence="1">
    <location>
        <begin position="28"/>
        <end position="203"/>
    </location>
</feature>
<keyword evidence="4" id="KW-1185">Reference proteome</keyword>
<dbReference type="Gene3D" id="3.30.457.10">
    <property type="entry name" value="Copper amine oxidase-like, N-terminal domain"/>
    <property type="match status" value="1"/>
</dbReference>
<gene>
    <name evidence="3" type="ORF">SD77_3243</name>
</gene>
<comment type="caution">
    <text evidence="3">The sequence shown here is derived from an EMBL/GenBank/DDBJ whole genome shotgun (WGS) entry which is preliminary data.</text>
</comment>
<dbReference type="SUPFAM" id="SSF55383">
    <property type="entry name" value="Copper amine oxidase, domain N"/>
    <property type="match status" value="1"/>
</dbReference>
<dbReference type="RefSeq" id="WP_041113484.1">
    <property type="nucleotide sequence ID" value="NZ_JARTHD010000018.1"/>
</dbReference>
<sequence>MRKKWMASLLMMFVLFFGFSSGQLASADDEYEHEYGEGKVEDHEWDDEDDDWEEEEGYEYEVPSQSSYWHMWTRDTSVAADSSLPFQEAQEVAVQLNKESEQLYVIPRNGQLLVSGEKMANLLQADYTYHKQSRILEVSKGRDELIVRSGSNAAYENLVKTPMPSEAYFFEKSVYLPVSVIANTFGYRVSWNEGSQTIVLQSI</sequence>
<name>A0ABR5AXB0_BACBA</name>
<reference evidence="3 4" key="1">
    <citation type="submission" date="2015-01" db="EMBL/GenBank/DDBJ databases">
        <title>Genome Assembly of Bacillus badius MTCC 1458.</title>
        <authorList>
            <person name="Verma A."/>
            <person name="Khatri I."/>
            <person name="Mual P."/>
            <person name="Subramanian S."/>
            <person name="Krishnamurthi S."/>
        </authorList>
    </citation>
    <scope>NUCLEOTIDE SEQUENCE [LARGE SCALE GENOMIC DNA]</scope>
    <source>
        <strain evidence="3 4">MTCC 1458</strain>
    </source>
</reference>
<evidence type="ECO:0000259" key="2">
    <source>
        <dbReference type="Pfam" id="PF07833"/>
    </source>
</evidence>
<protein>
    <recommendedName>
        <fullName evidence="2">Copper amine oxidase-like N-terminal domain-containing protein</fullName>
    </recommendedName>
</protein>
<dbReference type="EMBL" id="JXLP01000003">
    <property type="protein sequence ID" value="KIL79377.1"/>
    <property type="molecule type" value="Genomic_DNA"/>
</dbReference>
<keyword evidence="1" id="KW-0732">Signal</keyword>
<organism evidence="3 4">
    <name type="scientific">Bacillus badius</name>
    <dbReference type="NCBI Taxonomy" id="1455"/>
    <lineage>
        <taxon>Bacteria</taxon>
        <taxon>Bacillati</taxon>
        <taxon>Bacillota</taxon>
        <taxon>Bacilli</taxon>
        <taxon>Bacillales</taxon>
        <taxon>Bacillaceae</taxon>
        <taxon>Pseudobacillus</taxon>
    </lineage>
</organism>
<feature type="domain" description="Copper amine oxidase-like N-terminal" evidence="2">
    <location>
        <begin position="103"/>
        <end position="199"/>
    </location>
</feature>
<dbReference type="InterPro" id="IPR036582">
    <property type="entry name" value="Mao_N_sf"/>
</dbReference>
<dbReference type="Pfam" id="PF07833">
    <property type="entry name" value="Cu_amine_oxidN1"/>
    <property type="match status" value="1"/>
</dbReference>